<reference evidence="1" key="1">
    <citation type="submission" date="2021-05" db="EMBL/GenBank/DDBJ databases">
        <authorList>
            <person name="Pan Q."/>
            <person name="Jouanno E."/>
            <person name="Zahm M."/>
            <person name="Klopp C."/>
            <person name="Cabau C."/>
            <person name="Louis A."/>
            <person name="Berthelot C."/>
            <person name="Parey E."/>
            <person name="Roest Crollius H."/>
            <person name="Montfort J."/>
            <person name="Robinson-Rechavi M."/>
            <person name="Bouchez O."/>
            <person name="Lampietro C."/>
            <person name="Lopez Roques C."/>
            <person name="Donnadieu C."/>
            <person name="Postlethwait J."/>
            <person name="Bobe J."/>
            <person name="Dillon D."/>
            <person name="Chandos A."/>
            <person name="von Hippel F."/>
            <person name="Guiguen Y."/>
        </authorList>
    </citation>
    <scope>NUCLEOTIDE SEQUENCE</scope>
    <source>
        <strain evidence="1">YG-Jan2019</strain>
    </source>
</reference>
<comment type="caution">
    <text evidence="1">The sequence shown here is derived from an EMBL/GenBank/DDBJ whole genome shotgun (WGS) entry which is preliminary data.</text>
</comment>
<evidence type="ECO:0000313" key="1">
    <source>
        <dbReference type="EMBL" id="KAJ7994211.1"/>
    </source>
</evidence>
<proteinExistence type="predicted"/>
<dbReference type="EMBL" id="CM055750">
    <property type="protein sequence ID" value="KAJ7994211.1"/>
    <property type="molecule type" value="Genomic_DNA"/>
</dbReference>
<sequence length="375" mass="41789">MMALTVNLTGPSPWGFRIYGGRDFKKPIAVSKVNRGSKAELAALQSGDVIMEINGESTVDMLNVEAQNKIKNSKTQLQLLVERPEPSKQVQTNGSDSPEKLTGRFQEALMVSRDENQNYREYSISSPASLSPGPYSPQTPSSPERRSEKLTPSSTKSVLIRPWSPEEKTPSHRLSSPLSQEFFSAEFRSNSVSSGTPTPPGRVSPLGTLERQQSLPVSPRRSSSSSDCAMQRFDQDSEVYKMIQENKESRTPPRQSNTFRMLQEVLEADEQEATKRFPGLTPKVTPPRPRSPVTAVPKYHICEKCGTSIVTQAVRIVDDRFRHPECYTCATPDCGLNLKMRGHFWVGEKMFCEKHARENYQGVGVTPSATISPQH</sequence>
<organism evidence="1 2">
    <name type="scientific">Dallia pectoralis</name>
    <name type="common">Alaska blackfish</name>
    <dbReference type="NCBI Taxonomy" id="75939"/>
    <lineage>
        <taxon>Eukaryota</taxon>
        <taxon>Metazoa</taxon>
        <taxon>Chordata</taxon>
        <taxon>Craniata</taxon>
        <taxon>Vertebrata</taxon>
        <taxon>Euteleostomi</taxon>
        <taxon>Actinopterygii</taxon>
        <taxon>Neopterygii</taxon>
        <taxon>Teleostei</taxon>
        <taxon>Protacanthopterygii</taxon>
        <taxon>Esociformes</taxon>
        <taxon>Umbridae</taxon>
        <taxon>Dallia</taxon>
    </lineage>
</organism>
<name>A0ACC2FS81_DALPE</name>
<accession>A0ACC2FS81</accession>
<protein>
    <submittedName>
        <fullName evidence="1">Uncharacterized protein</fullName>
    </submittedName>
</protein>
<dbReference type="Proteomes" id="UP001157502">
    <property type="component" value="Chromosome 23"/>
</dbReference>
<keyword evidence="2" id="KW-1185">Reference proteome</keyword>
<gene>
    <name evidence="1" type="ORF">DPEC_G00263550</name>
</gene>
<evidence type="ECO:0000313" key="2">
    <source>
        <dbReference type="Proteomes" id="UP001157502"/>
    </source>
</evidence>